<dbReference type="Proteomes" id="UP000012073">
    <property type="component" value="Unassembled WGS sequence"/>
</dbReference>
<evidence type="ECO:0000313" key="2">
    <source>
        <dbReference type="Proteomes" id="UP000012073"/>
    </source>
</evidence>
<dbReference type="KEGG" id="ccp:CHC_T00001748001"/>
<evidence type="ECO:0000313" key="1">
    <source>
        <dbReference type="EMBL" id="CDF32897.1"/>
    </source>
</evidence>
<keyword evidence="2" id="KW-1185">Reference proteome</keyword>
<proteinExistence type="predicted"/>
<organism evidence="1 2">
    <name type="scientific">Chondrus crispus</name>
    <name type="common">Carrageen Irish moss</name>
    <name type="synonym">Polymorpha crispa</name>
    <dbReference type="NCBI Taxonomy" id="2769"/>
    <lineage>
        <taxon>Eukaryota</taxon>
        <taxon>Rhodophyta</taxon>
        <taxon>Florideophyceae</taxon>
        <taxon>Rhodymeniophycidae</taxon>
        <taxon>Gigartinales</taxon>
        <taxon>Gigartinaceae</taxon>
        <taxon>Chondrus</taxon>
    </lineage>
</organism>
<protein>
    <submittedName>
        <fullName evidence="1">Uncharacterized protein</fullName>
    </submittedName>
</protein>
<dbReference type="Gramene" id="CDF32897">
    <property type="protein sequence ID" value="CDF32897"/>
    <property type="gene ID" value="CHC_T00001748001"/>
</dbReference>
<accession>R7Q2V5</accession>
<dbReference type="AlphaFoldDB" id="R7Q2V5"/>
<sequence>MCERGGLGLRAGLVAKYQNGGLRKDSIRMYGKSS</sequence>
<name>R7Q2V5_CHOCR</name>
<reference evidence="2" key="1">
    <citation type="journal article" date="2013" name="Proc. Natl. Acad. Sci. U.S.A.">
        <title>Genome structure and metabolic features in the red seaweed Chondrus crispus shed light on evolution of the Archaeplastida.</title>
        <authorList>
            <person name="Collen J."/>
            <person name="Porcel B."/>
            <person name="Carre W."/>
            <person name="Ball S.G."/>
            <person name="Chaparro C."/>
            <person name="Tonon T."/>
            <person name="Barbeyron T."/>
            <person name="Michel G."/>
            <person name="Noel B."/>
            <person name="Valentin K."/>
            <person name="Elias M."/>
            <person name="Artiguenave F."/>
            <person name="Arun A."/>
            <person name="Aury J.M."/>
            <person name="Barbosa-Neto J.F."/>
            <person name="Bothwell J.H."/>
            <person name="Bouget F.Y."/>
            <person name="Brillet L."/>
            <person name="Cabello-Hurtado F."/>
            <person name="Capella-Gutierrez S."/>
            <person name="Charrier B."/>
            <person name="Cladiere L."/>
            <person name="Cock J.M."/>
            <person name="Coelho S.M."/>
            <person name="Colleoni C."/>
            <person name="Czjzek M."/>
            <person name="Da Silva C."/>
            <person name="Delage L."/>
            <person name="Denoeud F."/>
            <person name="Deschamps P."/>
            <person name="Dittami S.M."/>
            <person name="Gabaldon T."/>
            <person name="Gachon C.M."/>
            <person name="Groisillier A."/>
            <person name="Herve C."/>
            <person name="Jabbari K."/>
            <person name="Katinka M."/>
            <person name="Kloareg B."/>
            <person name="Kowalczyk N."/>
            <person name="Labadie K."/>
            <person name="Leblanc C."/>
            <person name="Lopez P.J."/>
            <person name="McLachlan D.H."/>
            <person name="Meslet-Cladiere L."/>
            <person name="Moustafa A."/>
            <person name="Nehr Z."/>
            <person name="Nyvall Collen P."/>
            <person name="Panaud O."/>
            <person name="Partensky F."/>
            <person name="Poulain J."/>
            <person name="Rensing S.A."/>
            <person name="Rousvoal S."/>
            <person name="Samson G."/>
            <person name="Symeonidi A."/>
            <person name="Weissenbach J."/>
            <person name="Zambounis A."/>
            <person name="Wincker P."/>
            <person name="Boyen C."/>
        </authorList>
    </citation>
    <scope>NUCLEOTIDE SEQUENCE [LARGE SCALE GENOMIC DNA]</scope>
    <source>
        <strain evidence="2">cv. Stackhouse</strain>
    </source>
</reference>
<dbReference type="GeneID" id="17320423"/>
<gene>
    <name evidence="1" type="ORF">CHC_T00001748001</name>
</gene>
<dbReference type="RefSeq" id="XP_005712698.1">
    <property type="nucleotide sequence ID" value="XM_005712641.1"/>
</dbReference>
<dbReference type="EMBL" id="HG001599">
    <property type="protein sequence ID" value="CDF32897.1"/>
    <property type="molecule type" value="Genomic_DNA"/>
</dbReference>